<dbReference type="AlphaFoldDB" id="U9SYA9"/>
<evidence type="ECO:0000313" key="1">
    <source>
        <dbReference type="EMBL" id="ERZ99012.1"/>
    </source>
</evidence>
<dbReference type="HOGENOM" id="CLU_1918211_0_0_1"/>
<accession>U9SYA9</accession>
<protein>
    <submittedName>
        <fullName evidence="1">Uncharacterized protein</fullName>
    </submittedName>
</protein>
<reference evidence="1" key="1">
    <citation type="submission" date="2013-07" db="EMBL/GenBank/DDBJ databases">
        <title>The genome of an arbuscular mycorrhizal fungus provides insights into the evolution of the oldest plant symbiosis.</title>
        <authorList>
            <consortium name="DOE Joint Genome Institute"/>
            <person name="Tisserant E."/>
            <person name="Malbreil M."/>
            <person name="Kuo A."/>
            <person name="Kohler A."/>
            <person name="Symeonidi A."/>
            <person name="Balestrini R."/>
            <person name="Charron P."/>
            <person name="Duensing N."/>
            <person name="Frei-dit-Frey N."/>
            <person name="Gianinazzi-Pearson V."/>
            <person name="Gilbert B."/>
            <person name="Handa Y."/>
            <person name="Hijri M."/>
            <person name="Kaul R."/>
            <person name="Kawaguchi M."/>
            <person name="Krajinski F."/>
            <person name="Lammers P."/>
            <person name="Lapierre D."/>
            <person name="Masclaux F.G."/>
            <person name="Murat C."/>
            <person name="Morin E."/>
            <person name="Ndikumana S."/>
            <person name="Pagni M."/>
            <person name="Petitpierre D."/>
            <person name="Requena N."/>
            <person name="Rosikiewicz P."/>
            <person name="Riley R."/>
            <person name="Saito K."/>
            <person name="San Clemente H."/>
            <person name="Shapiro H."/>
            <person name="van Tuinen D."/>
            <person name="Becard G."/>
            <person name="Bonfante P."/>
            <person name="Paszkowski U."/>
            <person name="Shachar-Hill Y."/>
            <person name="Young J.P."/>
            <person name="Sanders I.R."/>
            <person name="Henrissat B."/>
            <person name="Rensing S.A."/>
            <person name="Grigoriev I.V."/>
            <person name="Corradi N."/>
            <person name="Roux C."/>
            <person name="Martin F."/>
        </authorList>
    </citation>
    <scope>NUCLEOTIDE SEQUENCE</scope>
    <source>
        <strain evidence="1">DAOM 197198</strain>
    </source>
</reference>
<sequence length="132" mass="15665">MKVTNQKFLKVMNYFFVSSQNISSRDIQYIVSSQNISSRDIQQRLTVSCNFYNILPENKSKMFWRTQSVQNAKNVTRNAFLIIKKSRIKRTEKVEKKIVSGKRRGIFPLLHNTFHTNEVVLGDYNQEFRIRI</sequence>
<gene>
    <name evidence="1" type="ORF">GLOINDRAFT_88197</name>
</gene>
<proteinExistence type="predicted"/>
<dbReference type="EMBL" id="KI298315">
    <property type="protein sequence ID" value="ERZ99012.1"/>
    <property type="molecule type" value="Genomic_DNA"/>
</dbReference>
<name>U9SYA9_RHIID</name>
<organism evidence="1">
    <name type="scientific">Rhizophagus irregularis (strain DAOM 181602 / DAOM 197198 / MUCL 43194)</name>
    <name type="common">Arbuscular mycorrhizal fungus</name>
    <name type="synonym">Glomus intraradices</name>
    <dbReference type="NCBI Taxonomy" id="747089"/>
    <lineage>
        <taxon>Eukaryota</taxon>
        <taxon>Fungi</taxon>
        <taxon>Fungi incertae sedis</taxon>
        <taxon>Mucoromycota</taxon>
        <taxon>Glomeromycotina</taxon>
        <taxon>Glomeromycetes</taxon>
        <taxon>Glomerales</taxon>
        <taxon>Glomeraceae</taxon>
        <taxon>Rhizophagus</taxon>
    </lineage>
</organism>